<dbReference type="GO" id="GO:0030604">
    <property type="term" value="F:1-deoxy-D-xylulose-5-phosphate reductoisomerase activity"/>
    <property type="evidence" value="ECO:0007669"/>
    <property type="project" value="InterPro"/>
</dbReference>
<reference evidence="2 3" key="1">
    <citation type="journal article" date="2014" name="Agronomy (Basel)">
        <title>A Draft Genome Sequence for Ensete ventricosum, the Drought-Tolerant Tree Against Hunger.</title>
        <authorList>
            <person name="Harrison J."/>
            <person name="Moore K.A."/>
            <person name="Paszkiewicz K."/>
            <person name="Jones T."/>
            <person name="Grant M."/>
            <person name="Ambacheew D."/>
            <person name="Muzemil S."/>
            <person name="Studholme D.J."/>
        </authorList>
    </citation>
    <scope>NUCLEOTIDE SEQUENCE [LARGE SCALE GENOMIC DNA]</scope>
</reference>
<dbReference type="Proteomes" id="UP000287651">
    <property type="component" value="Unassembled WGS sequence"/>
</dbReference>
<dbReference type="InterPro" id="IPR036291">
    <property type="entry name" value="NAD(P)-bd_dom_sf"/>
</dbReference>
<accession>A0A426ZTA1</accession>
<dbReference type="PANTHER" id="PTHR30525">
    <property type="entry name" value="1-DEOXY-D-XYLULOSE 5-PHOSPHATE REDUCTOISOMERASE"/>
    <property type="match status" value="1"/>
</dbReference>
<gene>
    <name evidence="2" type="ORF">B296_00039505</name>
</gene>
<feature type="domain" description="1-deoxy-D-xylulose 5-phosphate reductoisomerase N-terminal" evidence="1">
    <location>
        <begin position="127"/>
        <end position="171"/>
    </location>
</feature>
<dbReference type="SUPFAM" id="SSF51735">
    <property type="entry name" value="NAD(P)-binding Rossmann-fold domains"/>
    <property type="match status" value="1"/>
</dbReference>
<feature type="non-terminal residue" evidence="2">
    <location>
        <position position="1"/>
    </location>
</feature>
<name>A0A426ZTA1_ENSVE</name>
<sequence>SLLCSVSPPILSSFSLVSFSVALESRECQSGNGAETATTGRDPRSLLSGIQQRDLSPAQSLSTFPSVGFHLKRKEKGTVLLRQTSCSMQQAPQPAWLGRAVAEPGHKSWDVPKPISIIGSTGSVGTQVKRFKPQLVSVRHESLIGELKEALADAEQKPEIIPGEEGIVEVSCVLHTSQWLDLLSSLHHNVFGYELQVACHPDAVTVVTGIVGCAGLKVKAYRFF</sequence>
<dbReference type="GO" id="GO:0051484">
    <property type="term" value="P:isopentenyl diphosphate biosynthetic process, methylerythritol 4-phosphate pathway involved in terpenoid biosynthetic process"/>
    <property type="evidence" value="ECO:0007669"/>
    <property type="project" value="TreeGrafter"/>
</dbReference>
<dbReference type="InterPro" id="IPR013512">
    <property type="entry name" value="DXP_reductoisomerase_N"/>
</dbReference>
<protein>
    <recommendedName>
        <fullName evidence="1">1-deoxy-D-xylulose 5-phosphate reductoisomerase N-terminal domain-containing protein</fullName>
    </recommendedName>
</protein>
<dbReference type="InterPro" id="IPR003821">
    <property type="entry name" value="DXP_reductoisomerase"/>
</dbReference>
<dbReference type="EMBL" id="AMZH03005130">
    <property type="protein sequence ID" value="RRT67178.1"/>
    <property type="molecule type" value="Genomic_DNA"/>
</dbReference>
<dbReference type="Gene3D" id="3.40.50.720">
    <property type="entry name" value="NAD(P)-binding Rossmann-like Domain"/>
    <property type="match status" value="1"/>
</dbReference>
<organism evidence="2 3">
    <name type="scientific">Ensete ventricosum</name>
    <name type="common">Abyssinian banana</name>
    <name type="synonym">Musa ensete</name>
    <dbReference type="NCBI Taxonomy" id="4639"/>
    <lineage>
        <taxon>Eukaryota</taxon>
        <taxon>Viridiplantae</taxon>
        <taxon>Streptophyta</taxon>
        <taxon>Embryophyta</taxon>
        <taxon>Tracheophyta</taxon>
        <taxon>Spermatophyta</taxon>
        <taxon>Magnoliopsida</taxon>
        <taxon>Liliopsida</taxon>
        <taxon>Zingiberales</taxon>
        <taxon>Musaceae</taxon>
        <taxon>Ensete</taxon>
    </lineage>
</organism>
<dbReference type="GO" id="GO:0070402">
    <property type="term" value="F:NADPH binding"/>
    <property type="evidence" value="ECO:0007669"/>
    <property type="project" value="InterPro"/>
</dbReference>
<evidence type="ECO:0000313" key="3">
    <source>
        <dbReference type="Proteomes" id="UP000287651"/>
    </source>
</evidence>
<dbReference type="GO" id="GO:0030145">
    <property type="term" value="F:manganese ion binding"/>
    <property type="evidence" value="ECO:0007669"/>
    <property type="project" value="TreeGrafter"/>
</dbReference>
<dbReference type="AlphaFoldDB" id="A0A426ZTA1"/>
<proteinExistence type="predicted"/>
<dbReference type="Pfam" id="PF02670">
    <property type="entry name" value="DXP_reductoisom"/>
    <property type="match status" value="1"/>
</dbReference>
<comment type="caution">
    <text evidence="2">The sequence shown here is derived from an EMBL/GenBank/DDBJ whole genome shotgun (WGS) entry which is preliminary data.</text>
</comment>
<evidence type="ECO:0000259" key="1">
    <source>
        <dbReference type="Pfam" id="PF02670"/>
    </source>
</evidence>
<dbReference type="PANTHER" id="PTHR30525:SF0">
    <property type="entry name" value="1-DEOXY-D-XYLULOSE 5-PHOSPHATE REDUCTOISOMERASE, CHLOROPLASTIC"/>
    <property type="match status" value="1"/>
</dbReference>
<evidence type="ECO:0000313" key="2">
    <source>
        <dbReference type="EMBL" id="RRT67178.1"/>
    </source>
</evidence>